<dbReference type="GO" id="GO:0004748">
    <property type="term" value="F:ribonucleoside-diphosphate reductase activity, thioredoxin disulfide as acceptor"/>
    <property type="evidence" value="ECO:0007669"/>
    <property type="project" value="UniProtKB-EC"/>
</dbReference>
<evidence type="ECO:0000256" key="4">
    <source>
        <dbReference type="ARBA" id="ARBA00014409"/>
    </source>
</evidence>
<dbReference type="CDD" id="cd02888">
    <property type="entry name" value="RNR_II_dimer"/>
    <property type="match status" value="1"/>
</dbReference>
<evidence type="ECO:0000256" key="8">
    <source>
        <dbReference type="ARBA" id="ARBA00023002"/>
    </source>
</evidence>
<protein>
    <recommendedName>
        <fullName evidence="4 14">Vitamin B12-dependent ribonucleotide reductase</fullName>
        <ecNumber evidence="3 14">1.17.4.1</ecNumber>
    </recommendedName>
</protein>
<name>A0A0G0QYN9_9BACT</name>
<dbReference type="InterPro" id="IPR000788">
    <property type="entry name" value="RNR_lg_C"/>
</dbReference>
<evidence type="ECO:0000256" key="10">
    <source>
        <dbReference type="ARBA" id="ARBA00023157"/>
    </source>
</evidence>
<dbReference type="InterPro" id="IPR024434">
    <property type="entry name" value="TSCPD_dom"/>
</dbReference>
<dbReference type="PATRIC" id="fig|1618431.3.peg.6"/>
<comment type="function">
    <text evidence="12 14">Catalyzes the reduction of ribonucleotides to deoxyribonucleotides. May function to provide a pool of deoxyribonucleotide precursors for DNA repair during oxygen limitation and/or for immediate growth after restoration of oxygen.</text>
</comment>
<feature type="domain" description="Ribonucleotide reductase large subunit C-terminal" evidence="16">
    <location>
        <begin position="152"/>
        <end position="671"/>
    </location>
</feature>
<comment type="cofactor">
    <cofactor evidence="1 14">
        <name>adenosylcob(III)alamin</name>
        <dbReference type="ChEBI" id="CHEBI:18408"/>
    </cofactor>
</comment>
<keyword evidence="9" id="KW-0215">Deoxyribonucleotide synthesis</keyword>
<dbReference type="EC" id="1.17.4.1" evidence="3 14"/>
<dbReference type="SUPFAM" id="SSF48168">
    <property type="entry name" value="R1 subunit of ribonucleotide reductase, N-terminal domain"/>
    <property type="match status" value="1"/>
</dbReference>
<evidence type="ECO:0000313" key="18">
    <source>
        <dbReference type="EMBL" id="KKR42556.1"/>
    </source>
</evidence>
<dbReference type="Gene3D" id="3.20.70.20">
    <property type="match status" value="1"/>
</dbReference>
<keyword evidence="8 14" id="KW-0560">Oxidoreductase</keyword>
<dbReference type="Pfam" id="PF12637">
    <property type="entry name" value="TSCPD"/>
    <property type="match status" value="1"/>
</dbReference>
<dbReference type="UniPathway" id="UPA00326"/>
<dbReference type="InterPro" id="IPR013509">
    <property type="entry name" value="RNR_lsu_N"/>
</dbReference>
<dbReference type="NCBIfam" id="TIGR02504">
    <property type="entry name" value="NrdJ_Z"/>
    <property type="match status" value="1"/>
</dbReference>
<evidence type="ECO:0000256" key="1">
    <source>
        <dbReference type="ARBA" id="ARBA00001922"/>
    </source>
</evidence>
<accession>A0A0G0QYN9</accession>
<dbReference type="InterPro" id="IPR008926">
    <property type="entry name" value="RNR_R1-su_N"/>
</dbReference>
<keyword evidence="6 14" id="KW-0237">DNA synthesis</keyword>
<feature type="domain" description="TSCPD" evidence="17">
    <location>
        <begin position="700"/>
        <end position="811"/>
    </location>
</feature>
<evidence type="ECO:0000256" key="6">
    <source>
        <dbReference type="ARBA" id="ARBA00022634"/>
    </source>
</evidence>
<dbReference type="PANTHER" id="PTHR43371:SF1">
    <property type="entry name" value="RIBONUCLEOSIDE-DIPHOSPHATE REDUCTASE"/>
    <property type="match status" value="1"/>
</dbReference>
<evidence type="ECO:0000256" key="12">
    <source>
        <dbReference type="ARBA" id="ARBA00025437"/>
    </source>
</evidence>
<dbReference type="SUPFAM" id="SSF51998">
    <property type="entry name" value="PFL-like glycyl radical enzymes"/>
    <property type="match status" value="1"/>
</dbReference>
<gene>
    <name evidence="18" type="ORF">UT77_C0001G0007</name>
</gene>
<dbReference type="InterPro" id="IPR013344">
    <property type="entry name" value="RNR_NrdJ/NrdZ"/>
</dbReference>
<keyword evidence="11 14" id="KW-0170">Cobalt</keyword>
<evidence type="ECO:0000259" key="16">
    <source>
        <dbReference type="Pfam" id="PF02867"/>
    </source>
</evidence>
<evidence type="ECO:0000256" key="9">
    <source>
        <dbReference type="ARBA" id="ARBA00023116"/>
    </source>
</evidence>
<evidence type="ECO:0000259" key="15">
    <source>
        <dbReference type="Pfam" id="PF00317"/>
    </source>
</evidence>
<evidence type="ECO:0000256" key="2">
    <source>
        <dbReference type="ARBA" id="ARBA00007405"/>
    </source>
</evidence>
<comment type="similarity">
    <text evidence="2 14">Belongs to the ribonucleoside diphosphate reductase class-2 family.</text>
</comment>
<evidence type="ECO:0000256" key="3">
    <source>
        <dbReference type="ARBA" id="ARBA00012274"/>
    </source>
</evidence>
<evidence type="ECO:0000256" key="11">
    <source>
        <dbReference type="ARBA" id="ARBA00023285"/>
    </source>
</evidence>
<dbReference type="InterPro" id="IPR050862">
    <property type="entry name" value="RdRp_reductase_class-2"/>
</dbReference>
<sequence>MKNSRNKTITKSTLQLVSVARGKIQKKTNGEHKTNGLDINGRTFGTRFDLRYKKMPQMPEGLPQPTFSESSNKILKERYLLKGGNLEVIETVAERFWHIAYDIASADFDFSQSSKHVFDLSCKFYTMMVKQEFLPNSPTIMNAGKNNGLQYSACFVLPVGDSLPEIFDSIKYAALIHQTGGGTGFAFSRLRPTGSIVNTTGGVASGPVSFLRVFNAATESIKQGGTRRGANMGILRVDHPDILEFIRCKAELDDLNKPIFAGIAPLLPDDASRDYAKQLLLDKQIANFNISVAATDKFMEAVEKGEDYELIHPHSGEAVGTLNAKEVFDEIIERAWKTGDPGLIFIDRINNSPANPVPSLETIESTNPCGEQPLAPWDACNLGSINLGKFVLEEGSDVNWEKLKDVTRLAVHFLDNVVQNNPFTLKQIYDEVHKNRRIGLGVMGFADMLFKLKIPYGSDEALKMAEKIMKFINEEGHKESEELAIERGPFPNFLDSIYADKNSPSFANRPASYAYEGGRPIRNSTITTIAPTGTISIIGDCSSGIEPVFALAYMHKAKASGDQYRILTIANQTFVDIAKREGFYSDDLATKVLEHGSVAGVDGVPQEWQKVFVTAPEIDPVWHVKMQAAFQSYTDNGVSKTINLPNSATRDDVRLAYKMAYETGCNGITIYRDGSKSVQVLNVSSSLGKGKEETAPVAERPMILHGRTYKVSTPVGEAFITVNRDIQGQPFEVFVTVGRAGMHTMADAEAMGRLVSLSLRLARGTKETDPKAVAAKIVGQLKGIGGASSVGFGKNRVMSLADAIAKVLAEDLAMETQSQEVEAIPLDLTINGKGDIDLQPTTHNPKPKTNADLCPECGSASFVMEEGCKKCHSCGYSMC</sequence>
<comment type="catalytic activity">
    <reaction evidence="13 14">
        <text>a 2'-deoxyribonucleoside 5'-diphosphate + [thioredoxin]-disulfide + H2O = a ribonucleoside 5'-diphosphate + [thioredoxin]-dithiol</text>
        <dbReference type="Rhea" id="RHEA:23252"/>
        <dbReference type="Rhea" id="RHEA-COMP:10698"/>
        <dbReference type="Rhea" id="RHEA-COMP:10700"/>
        <dbReference type="ChEBI" id="CHEBI:15377"/>
        <dbReference type="ChEBI" id="CHEBI:29950"/>
        <dbReference type="ChEBI" id="CHEBI:50058"/>
        <dbReference type="ChEBI" id="CHEBI:57930"/>
        <dbReference type="ChEBI" id="CHEBI:73316"/>
        <dbReference type="EC" id="1.17.4.1"/>
    </reaction>
</comment>
<dbReference type="Pfam" id="PF02867">
    <property type="entry name" value="Ribonuc_red_lgC"/>
    <property type="match status" value="1"/>
</dbReference>
<proteinExistence type="inferred from homology"/>
<dbReference type="PRINTS" id="PR01183">
    <property type="entry name" value="RIBORDTASEM1"/>
</dbReference>
<comment type="caution">
    <text evidence="18">The sequence shown here is derived from an EMBL/GenBank/DDBJ whole genome shotgun (WGS) entry which is preliminary data.</text>
</comment>
<reference evidence="18 19" key="1">
    <citation type="journal article" date="2015" name="Nature">
        <title>rRNA introns, odd ribosomes, and small enigmatic genomes across a large radiation of phyla.</title>
        <authorList>
            <person name="Brown C.T."/>
            <person name="Hug L.A."/>
            <person name="Thomas B.C."/>
            <person name="Sharon I."/>
            <person name="Castelle C.J."/>
            <person name="Singh A."/>
            <person name="Wilkins M.J."/>
            <person name="Williams K.H."/>
            <person name="Banfield J.F."/>
        </authorList>
    </citation>
    <scope>NUCLEOTIDE SEQUENCE [LARGE SCALE GENOMIC DNA]</scope>
</reference>
<dbReference type="Pfam" id="PF00317">
    <property type="entry name" value="Ribonuc_red_lgN"/>
    <property type="match status" value="1"/>
</dbReference>
<organism evidence="18 19">
    <name type="scientific">Candidatus Daviesbacteria bacterium GW2011_GWC2_40_12</name>
    <dbReference type="NCBI Taxonomy" id="1618431"/>
    <lineage>
        <taxon>Bacteria</taxon>
        <taxon>Candidatus Daviesiibacteriota</taxon>
    </lineage>
</organism>
<evidence type="ECO:0000259" key="17">
    <source>
        <dbReference type="Pfam" id="PF12637"/>
    </source>
</evidence>
<evidence type="ECO:0000256" key="13">
    <source>
        <dbReference type="ARBA" id="ARBA00047754"/>
    </source>
</evidence>
<dbReference type="PANTHER" id="PTHR43371">
    <property type="entry name" value="VITAMIN B12-DEPENDENT RIBONUCLEOTIDE REDUCTASE"/>
    <property type="match status" value="1"/>
</dbReference>
<dbReference type="Proteomes" id="UP000034881">
    <property type="component" value="Unassembled WGS sequence"/>
</dbReference>
<keyword evidence="7 14" id="KW-0547">Nucleotide-binding</keyword>
<keyword evidence="10" id="KW-1015">Disulfide bond</keyword>
<evidence type="ECO:0000313" key="19">
    <source>
        <dbReference type="Proteomes" id="UP000034881"/>
    </source>
</evidence>
<dbReference type="GO" id="GO:0031419">
    <property type="term" value="F:cobalamin binding"/>
    <property type="evidence" value="ECO:0007669"/>
    <property type="project" value="UniProtKB-KW"/>
</dbReference>
<feature type="domain" description="Ribonucleotide reductase large subunit N-terminal" evidence="15">
    <location>
        <begin position="67"/>
        <end position="148"/>
    </location>
</feature>
<dbReference type="AlphaFoldDB" id="A0A0G0QYN9"/>
<dbReference type="GO" id="GO:0009263">
    <property type="term" value="P:deoxyribonucleotide biosynthetic process"/>
    <property type="evidence" value="ECO:0007669"/>
    <property type="project" value="UniProtKB-KW"/>
</dbReference>
<dbReference type="EMBL" id="LBYB01000001">
    <property type="protein sequence ID" value="KKR42556.1"/>
    <property type="molecule type" value="Genomic_DNA"/>
</dbReference>
<dbReference type="GO" id="GO:0071897">
    <property type="term" value="P:DNA biosynthetic process"/>
    <property type="evidence" value="ECO:0007669"/>
    <property type="project" value="UniProtKB-KW"/>
</dbReference>
<dbReference type="GO" id="GO:0005524">
    <property type="term" value="F:ATP binding"/>
    <property type="evidence" value="ECO:0007669"/>
    <property type="project" value="InterPro"/>
</dbReference>
<evidence type="ECO:0000256" key="5">
    <source>
        <dbReference type="ARBA" id="ARBA00022628"/>
    </source>
</evidence>
<keyword evidence="5 14" id="KW-0846">Cobalamin</keyword>
<evidence type="ECO:0000256" key="14">
    <source>
        <dbReference type="RuleBase" id="RU364064"/>
    </source>
</evidence>
<evidence type="ECO:0000256" key="7">
    <source>
        <dbReference type="ARBA" id="ARBA00022741"/>
    </source>
</evidence>